<gene>
    <name evidence="3" type="primary">frr</name>
    <name evidence="6" type="ORF">A2160_05000</name>
</gene>
<dbReference type="Pfam" id="PF01765">
    <property type="entry name" value="RRF"/>
    <property type="match status" value="1"/>
</dbReference>
<dbReference type="GO" id="GO:0043023">
    <property type="term" value="F:ribosomal large subunit binding"/>
    <property type="evidence" value="ECO:0007669"/>
    <property type="project" value="TreeGrafter"/>
</dbReference>
<dbReference type="STRING" id="1797457.A2160_05000"/>
<evidence type="ECO:0000259" key="5">
    <source>
        <dbReference type="Pfam" id="PF01765"/>
    </source>
</evidence>
<comment type="caution">
    <text evidence="6">The sequence shown here is derived from an EMBL/GenBank/DDBJ whole genome shotgun (WGS) entry which is preliminary data.</text>
</comment>
<dbReference type="Proteomes" id="UP000177006">
    <property type="component" value="Unassembled WGS sequence"/>
</dbReference>
<organism evidence="6 7">
    <name type="scientific">Candidatus Beckwithbacteria bacterium RBG_13_42_9</name>
    <dbReference type="NCBI Taxonomy" id="1797457"/>
    <lineage>
        <taxon>Bacteria</taxon>
        <taxon>Candidatus Beckwithiibacteriota</taxon>
    </lineage>
</organism>
<reference evidence="6 7" key="1">
    <citation type="journal article" date="2016" name="Nat. Commun.">
        <title>Thousands of microbial genomes shed light on interconnected biogeochemical processes in an aquifer system.</title>
        <authorList>
            <person name="Anantharaman K."/>
            <person name="Brown C.T."/>
            <person name="Hug L.A."/>
            <person name="Sharon I."/>
            <person name="Castelle C.J."/>
            <person name="Probst A.J."/>
            <person name="Thomas B.C."/>
            <person name="Singh A."/>
            <person name="Wilkins M.J."/>
            <person name="Karaoz U."/>
            <person name="Brodie E.L."/>
            <person name="Williams K.H."/>
            <person name="Hubbard S.S."/>
            <person name="Banfield J.F."/>
        </authorList>
    </citation>
    <scope>NUCLEOTIDE SEQUENCE [LARGE SCALE GENOMIC DNA]</scope>
</reference>
<dbReference type="NCBIfam" id="TIGR00496">
    <property type="entry name" value="frr"/>
    <property type="match status" value="1"/>
</dbReference>
<accession>A0A1F5E8G2</accession>
<keyword evidence="3" id="KW-0963">Cytoplasm</keyword>
<evidence type="ECO:0000256" key="1">
    <source>
        <dbReference type="ARBA" id="ARBA00005912"/>
    </source>
</evidence>
<evidence type="ECO:0000313" key="6">
    <source>
        <dbReference type="EMBL" id="OGD63534.1"/>
    </source>
</evidence>
<dbReference type="FunFam" id="3.30.1360.40:FF:000001">
    <property type="entry name" value="Ribosome-recycling factor"/>
    <property type="match status" value="1"/>
</dbReference>
<dbReference type="CDD" id="cd00520">
    <property type="entry name" value="RRF"/>
    <property type="match status" value="1"/>
</dbReference>
<dbReference type="PANTHER" id="PTHR20982:SF3">
    <property type="entry name" value="MITOCHONDRIAL RIBOSOME RECYCLING FACTOR PSEUDO 1"/>
    <property type="match status" value="1"/>
</dbReference>
<dbReference type="InterPro" id="IPR036191">
    <property type="entry name" value="RRF_sf"/>
</dbReference>
<feature type="domain" description="Ribosome recycling factor" evidence="5">
    <location>
        <begin position="20"/>
        <end position="182"/>
    </location>
</feature>
<feature type="region of interest" description="Disordered" evidence="4">
    <location>
        <begin position="135"/>
        <end position="154"/>
    </location>
</feature>
<name>A0A1F5E8G2_9BACT</name>
<dbReference type="HAMAP" id="MF_00040">
    <property type="entry name" value="RRF"/>
    <property type="match status" value="1"/>
</dbReference>
<dbReference type="PANTHER" id="PTHR20982">
    <property type="entry name" value="RIBOSOME RECYCLING FACTOR"/>
    <property type="match status" value="1"/>
</dbReference>
<dbReference type="EMBL" id="MEZK01000008">
    <property type="protein sequence ID" value="OGD63534.1"/>
    <property type="molecule type" value="Genomic_DNA"/>
</dbReference>
<keyword evidence="2 3" id="KW-0648">Protein biosynthesis</keyword>
<dbReference type="AlphaFoldDB" id="A0A1F5E8G2"/>
<comment type="similarity">
    <text evidence="1 3">Belongs to the RRF family.</text>
</comment>
<sequence length="184" mass="20756">MNPLLQEFQAQTQEVFSLAQQDLKGIKTGRAKPSLVEDVRIQAYNSTMTLKELASITAPDPAQIIISPWDKSLLETISKGISLASLNLNPVVDGEIIRISIPPLTQESREELVKLVHQKLESMRAMLRQARNEAKEKIESRKNEAGVSEDDIHRDLDELQKMTDEAMNKLDEMSKTKETELMSI</sequence>
<comment type="function">
    <text evidence="3">Responsible for the release of ribosomes from messenger RNA at the termination of protein biosynthesis. May increase the efficiency of translation by recycling ribosomes from one round of translation to another.</text>
</comment>
<dbReference type="GO" id="GO:0005737">
    <property type="term" value="C:cytoplasm"/>
    <property type="evidence" value="ECO:0007669"/>
    <property type="project" value="UniProtKB-SubCell"/>
</dbReference>
<dbReference type="Gene3D" id="1.10.132.20">
    <property type="entry name" value="Ribosome-recycling factor"/>
    <property type="match status" value="1"/>
</dbReference>
<protein>
    <recommendedName>
        <fullName evidence="3">Ribosome-recycling factor</fullName>
        <shortName evidence="3">RRF</shortName>
    </recommendedName>
    <alternativeName>
        <fullName evidence="3">Ribosome-releasing factor</fullName>
    </alternativeName>
</protein>
<dbReference type="Gene3D" id="3.30.1360.40">
    <property type="match status" value="1"/>
</dbReference>
<proteinExistence type="inferred from homology"/>
<evidence type="ECO:0000256" key="3">
    <source>
        <dbReference type="HAMAP-Rule" id="MF_00040"/>
    </source>
</evidence>
<dbReference type="InterPro" id="IPR023584">
    <property type="entry name" value="Ribosome_recyc_fac_dom"/>
</dbReference>
<evidence type="ECO:0000256" key="4">
    <source>
        <dbReference type="SAM" id="MobiDB-lite"/>
    </source>
</evidence>
<comment type="subcellular location">
    <subcellularLocation>
        <location evidence="3">Cytoplasm</location>
    </subcellularLocation>
</comment>
<dbReference type="SUPFAM" id="SSF55194">
    <property type="entry name" value="Ribosome recycling factor, RRF"/>
    <property type="match status" value="1"/>
</dbReference>
<evidence type="ECO:0000313" key="7">
    <source>
        <dbReference type="Proteomes" id="UP000177006"/>
    </source>
</evidence>
<dbReference type="InterPro" id="IPR002661">
    <property type="entry name" value="Ribosome_recyc_fac"/>
</dbReference>
<dbReference type="GO" id="GO:0006415">
    <property type="term" value="P:translational termination"/>
    <property type="evidence" value="ECO:0007669"/>
    <property type="project" value="UniProtKB-UniRule"/>
</dbReference>
<feature type="region of interest" description="Disordered" evidence="4">
    <location>
        <begin position="161"/>
        <end position="184"/>
    </location>
</feature>
<evidence type="ECO:0000256" key="2">
    <source>
        <dbReference type="ARBA" id="ARBA00022917"/>
    </source>
</evidence>